<keyword evidence="3" id="KW-1185">Reference proteome</keyword>
<reference evidence="3" key="1">
    <citation type="submission" date="2011-07" db="EMBL/GenBank/DDBJ databases">
        <authorList>
            <consortium name="Caenorhabditis brenneri Sequencing and Analysis Consortium"/>
            <person name="Wilson R.K."/>
        </authorList>
    </citation>
    <scope>NUCLEOTIDE SEQUENCE [LARGE SCALE GENOMIC DNA]</scope>
    <source>
        <strain evidence="3">PB2801</strain>
    </source>
</reference>
<organism evidence="3">
    <name type="scientific">Caenorhabditis brenneri</name>
    <name type="common">Nematode worm</name>
    <dbReference type="NCBI Taxonomy" id="135651"/>
    <lineage>
        <taxon>Eukaryota</taxon>
        <taxon>Metazoa</taxon>
        <taxon>Ecdysozoa</taxon>
        <taxon>Nematoda</taxon>
        <taxon>Chromadorea</taxon>
        <taxon>Rhabditida</taxon>
        <taxon>Rhabditina</taxon>
        <taxon>Rhabditomorpha</taxon>
        <taxon>Rhabditoidea</taxon>
        <taxon>Rhabditidae</taxon>
        <taxon>Peloderinae</taxon>
        <taxon>Caenorhabditis</taxon>
    </lineage>
</organism>
<evidence type="ECO:0000256" key="1">
    <source>
        <dbReference type="SAM" id="Coils"/>
    </source>
</evidence>
<dbReference type="Proteomes" id="UP000008068">
    <property type="component" value="Unassembled WGS sequence"/>
</dbReference>
<dbReference type="HOGENOM" id="CLU_1031456_0_0_1"/>
<gene>
    <name evidence="2" type="ORF">CAEBREN_20921</name>
</gene>
<feature type="coiled-coil region" evidence="1">
    <location>
        <begin position="95"/>
        <end position="122"/>
    </location>
</feature>
<dbReference type="eggNOG" id="ENOG502TGZP">
    <property type="taxonomic scope" value="Eukaryota"/>
</dbReference>
<sequence length="270" mass="30669">MPTLIPQYQNSYSYSANSNYPTPTVPWYIEPLATTTGPTYRSPPASAPISEEQLDNERKYATNQVVYHSESRPVTLPDSAYGDQALSQLEDELAAEKYKYNLQKAAEEKQRKEKQKQQSSQVAKLSGYIELLSTTIDSTYRGPPASVPISEEQLDNERKYATSRVAYHSESRPVTLPDSAYGDQLSQLEDELAAEKYKYNLQKAAEEKQKKEKQKQGRIRVFEIKPHKSAPKLNTGMVEWQSSQVAKCEFISNFDGSDSWETVNLKFWGT</sequence>
<dbReference type="EMBL" id="GL379843">
    <property type="protein sequence ID" value="EGT53722.1"/>
    <property type="molecule type" value="Genomic_DNA"/>
</dbReference>
<dbReference type="OrthoDB" id="5861633at2759"/>
<dbReference type="InParanoid" id="G0N6C8"/>
<evidence type="ECO:0000313" key="3">
    <source>
        <dbReference type="Proteomes" id="UP000008068"/>
    </source>
</evidence>
<dbReference type="STRING" id="135651.G0N6C8"/>
<accession>G0N6C8</accession>
<name>G0N6C8_CAEBE</name>
<proteinExistence type="predicted"/>
<evidence type="ECO:0000313" key="2">
    <source>
        <dbReference type="EMBL" id="EGT53722.1"/>
    </source>
</evidence>
<keyword evidence="1" id="KW-0175">Coiled coil</keyword>
<protein>
    <submittedName>
        <fullName evidence="2">Uncharacterized protein</fullName>
    </submittedName>
</protein>
<dbReference type="AlphaFoldDB" id="G0N6C8"/>